<evidence type="ECO:0000256" key="1">
    <source>
        <dbReference type="SAM" id="SignalP"/>
    </source>
</evidence>
<organism evidence="3 4">
    <name type="scientific">Paralvinella palmiformis</name>
    <dbReference type="NCBI Taxonomy" id="53620"/>
    <lineage>
        <taxon>Eukaryota</taxon>
        <taxon>Metazoa</taxon>
        <taxon>Spiralia</taxon>
        <taxon>Lophotrochozoa</taxon>
        <taxon>Annelida</taxon>
        <taxon>Polychaeta</taxon>
        <taxon>Sedentaria</taxon>
        <taxon>Canalipalpata</taxon>
        <taxon>Terebellida</taxon>
        <taxon>Terebelliformia</taxon>
        <taxon>Alvinellidae</taxon>
        <taxon>Paralvinella</taxon>
    </lineage>
</organism>
<dbReference type="Pfam" id="PF13613">
    <property type="entry name" value="HTH_Tnp_4"/>
    <property type="match status" value="1"/>
</dbReference>
<dbReference type="EMBL" id="JAODUP010000816">
    <property type="protein sequence ID" value="KAK2143746.1"/>
    <property type="molecule type" value="Genomic_DNA"/>
</dbReference>
<feature type="domain" description="Transposase Helix-turn-helix" evidence="2">
    <location>
        <begin position="1"/>
        <end position="42"/>
    </location>
</feature>
<dbReference type="AlphaFoldDB" id="A0AAD9IZB6"/>
<evidence type="ECO:0000259" key="2">
    <source>
        <dbReference type="Pfam" id="PF13613"/>
    </source>
</evidence>
<protein>
    <recommendedName>
        <fullName evidence="2">Transposase Helix-turn-helix domain-containing protein</fullName>
    </recommendedName>
</protein>
<keyword evidence="1" id="KW-0732">Signal</keyword>
<evidence type="ECO:0000313" key="3">
    <source>
        <dbReference type="EMBL" id="KAK2143746.1"/>
    </source>
</evidence>
<keyword evidence="4" id="KW-1185">Reference proteome</keyword>
<reference evidence="3" key="1">
    <citation type="journal article" date="2023" name="Mol. Biol. Evol.">
        <title>Third-Generation Sequencing Reveals the Adaptive Role of the Epigenome in Three Deep-Sea Polychaetes.</title>
        <authorList>
            <person name="Perez M."/>
            <person name="Aroh O."/>
            <person name="Sun Y."/>
            <person name="Lan Y."/>
            <person name="Juniper S.K."/>
            <person name="Young C.R."/>
            <person name="Angers B."/>
            <person name="Qian P.Y."/>
        </authorList>
    </citation>
    <scope>NUCLEOTIDE SEQUENCE</scope>
    <source>
        <strain evidence="3">P08H-3</strain>
    </source>
</reference>
<name>A0AAD9IZB6_9ANNE</name>
<gene>
    <name evidence="3" type="ORF">LSH36_816g00144</name>
</gene>
<accession>A0AAD9IZB6</accession>
<proteinExistence type="predicted"/>
<feature type="chain" id="PRO_5041897747" description="Transposase Helix-turn-helix domain-containing protein" evidence="1">
    <location>
        <begin position="27"/>
        <end position="96"/>
    </location>
</feature>
<comment type="caution">
    <text evidence="3">The sequence shown here is derived from an EMBL/GenBank/DDBJ whole genome shotgun (WGS) entry which is preliminary data.</text>
</comment>
<sequence length="96" mass="11408">MIMVHLHHWIGISCLADVFVISSSTASHIFNTWTNFLENELPQYLLKWQSKEQIQMTYEPHSLKYLFKYLIVIWTSALQGPCTILMHRRDLEKIMV</sequence>
<evidence type="ECO:0000313" key="4">
    <source>
        <dbReference type="Proteomes" id="UP001208570"/>
    </source>
</evidence>
<dbReference type="Proteomes" id="UP001208570">
    <property type="component" value="Unassembled WGS sequence"/>
</dbReference>
<feature type="signal peptide" evidence="1">
    <location>
        <begin position="1"/>
        <end position="26"/>
    </location>
</feature>
<dbReference type="InterPro" id="IPR027805">
    <property type="entry name" value="Transposase_HTH_dom"/>
</dbReference>